<proteinExistence type="predicted"/>
<gene>
    <name evidence="1" type="ORF">QE417_001761</name>
</gene>
<dbReference type="RefSeq" id="WP_311949364.1">
    <property type="nucleotide sequence ID" value="NZ_JAVLVU010000001.1"/>
</dbReference>
<evidence type="ECO:0000313" key="2">
    <source>
        <dbReference type="Proteomes" id="UP001258315"/>
    </source>
</evidence>
<dbReference type="Proteomes" id="UP001258315">
    <property type="component" value="Unassembled WGS sequence"/>
</dbReference>
<dbReference type="Pfam" id="PF00657">
    <property type="entry name" value="Lipase_GDSL"/>
    <property type="match status" value="1"/>
</dbReference>
<dbReference type="InterPro" id="IPR036514">
    <property type="entry name" value="SGNH_hydro_sf"/>
</dbReference>
<organism evidence="1 2">
    <name type="scientific">Mucilaginibacter terrae</name>
    <dbReference type="NCBI Taxonomy" id="1955052"/>
    <lineage>
        <taxon>Bacteria</taxon>
        <taxon>Pseudomonadati</taxon>
        <taxon>Bacteroidota</taxon>
        <taxon>Sphingobacteriia</taxon>
        <taxon>Sphingobacteriales</taxon>
        <taxon>Sphingobacteriaceae</taxon>
        <taxon>Mucilaginibacter</taxon>
    </lineage>
</organism>
<keyword evidence="2" id="KW-1185">Reference proteome</keyword>
<name>A0ABU3GSE1_9SPHI</name>
<evidence type="ECO:0000313" key="1">
    <source>
        <dbReference type="EMBL" id="MDT3402689.1"/>
    </source>
</evidence>
<dbReference type="EMBL" id="JAVLVU010000001">
    <property type="protein sequence ID" value="MDT3402689.1"/>
    <property type="molecule type" value="Genomic_DNA"/>
</dbReference>
<dbReference type="PROSITE" id="PS51257">
    <property type="entry name" value="PROKAR_LIPOPROTEIN"/>
    <property type="match status" value="1"/>
</dbReference>
<accession>A0ABU3GSE1</accession>
<sequence>MKFKNYKNIFFAGLLTLAACKPEIDVAPATSGSADFSTYIAIGDSQTAGFADGGLYRSGQINSFANIIAQQMKSAGGGNFSQPLFTEAQANGSGFKKLTGFDSNGSPILTDVPAAAVRTPGFPFLTKYSGDNNNFGIPGLKVIHAGIAGYGNANPYFERLLTASYPTANDVYLNFATAKPYTFFTCWLGSNDALGYATSGGAGDVLTDKATFTAAFTAVIEKLTTGGKKGAVATIPDVSTIPYFTTVTIPALLAGIQKVAPTVTTLYVSARKDDGTYAARAATASDLVVLTFPTSKMGVNGYGVSPLNPIENQYILDPNEVALVRDYVASYNQTINSVAASKGLAVFDVYTFLNNLKQKGLIIDGASLNANYISGGVFSLDGVHLTPRGYAIVANEFIKAINTKYGSTLPQVNISGYAGVVFP</sequence>
<dbReference type="Gene3D" id="3.40.50.1110">
    <property type="entry name" value="SGNH hydrolase"/>
    <property type="match status" value="1"/>
</dbReference>
<dbReference type="InterPro" id="IPR001087">
    <property type="entry name" value="GDSL"/>
</dbReference>
<dbReference type="SUPFAM" id="SSF52266">
    <property type="entry name" value="SGNH hydrolase"/>
    <property type="match status" value="1"/>
</dbReference>
<protein>
    <submittedName>
        <fullName evidence="1">Lysophospholipase L1-like esterase</fullName>
    </submittedName>
</protein>
<comment type="caution">
    <text evidence="1">The sequence shown here is derived from an EMBL/GenBank/DDBJ whole genome shotgun (WGS) entry which is preliminary data.</text>
</comment>
<reference evidence="2" key="1">
    <citation type="submission" date="2023-07" db="EMBL/GenBank/DDBJ databases">
        <title>Functional and genomic diversity of the sorghum phyllosphere microbiome.</title>
        <authorList>
            <person name="Shade A."/>
        </authorList>
    </citation>
    <scope>NUCLEOTIDE SEQUENCE [LARGE SCALE GENOMIC DNA]</scope>
    <source>
        <strain evidence="2">SORGH_AS_0422</strain>
    </source>
</reference>